<evidence type="ECO:0000313" key="3">
    <source>
        <dbReference type="Proteomes" id="UP001178662"/>
    </source>
</evidence>
<accession>A0AA95JBQ9</accession>
<keyword evidence="3" id="KW-1185">Reference proteome</keyword>
<dbReference type="AlphaFoldDB" id="A0AA95JBQ9"/>
<name>A0AA95JBQ9_9BACL</name>
<evidence type="ECO:0000256" key="1">
    <source>
        <dbReference type="SAM" id="Phobius"/>
    </source>
</evidence>
<organism evidence="2 3">
    <name type="scientific">Candidatus Cohnella colombiensis</name>
    <dbReference type="NCBI Taxonomy" id="3121368"/>
    <lineage>
        <taxon>Bacteria</taxon>
        <taxon>Bacillati</taxon>
        <taxon>Bacillota</taxon>
        <taxon>Bacilli</taxon>
        <taxon>Bacillales</taxon>
        <taxon>Paenibacillaceae</taxon>
        <taxon>Cohnella</taxon>
    </lineage>
</organism>
<keyword evidence="1" id="KW-0812">Transmembrane</keyword>
<protein>
    <submittedName>
        <fullName evidence="2">Uncharacterized protein</fullName>
    </submittedName>
</protein>
<dbReference type="Proteomes" id="UP001178662">
    <property type="component" value="Chromosome"/>
</dbReference>
<sequence length="202" mass="23440">MDWYSMFVGITMPLIALWLGAKLTRKFNRDESIRNELNQRIKILQVMKQELLMNKSYREQQKGSYRSRRFLSGLMLLNSSEIDAENDADLIAKTFELMRQFDNLQIAIQSGESHLSSVVTKVINPGIFESLRYGIESLLTKKTTPEIAVDAAHDNVVKILQESALEIDKACNELLECVEKKLETDLKRKNKKKMLFLFRFFV</sequence>
<feature type="transmembrane region" description="Helical" evidence="1">
    <location>
        <begin position="6"/>
        <end position="24"/>
    </location>
</feature>
<keyword evidence="1" id="KW-1133">Transmembrane helix</keyword>
<evidence type="ECO:0000313" key="2">
    <source>
        <dbReference type="EMBL" id="WEK54351.1"/>
    </source>
</evidence>
<reference evidence="2" key="1">
    <citation type="submission" date="2023-03" db="EMBL/GenBank/DDBJ databases">
        <title>Andean soil-derived lignocellulolytic bacterial consortium as a source of novel taxa and putative plastic-active enzymes.</title>
        <authorList>
            <person name="Diaz-Garcia L."/>
            <person name="Chuvochina M."/>
            <person name="Feuerriegel G."/>
            <person name="Bunk B."/>
            <person name="Sproer C."/>
            <person name="Streit W.R."/>
            <person name="Rodriguez L.M."/>
            <person name="Overmann J."/>
            <person name="Jimenez D.J."/>
        </authorList>
    </citation>
    <scope>NUCLEOTIDE SEQUENCE</scope>
    <source>
        <strain evidence="2">MAG 2441</strain>
    </source>
</reference>
<keyword evidence="1" id="KW-0472">Membrane</keyword>
<dbReference type="EMBL" id="CP119317">
    <property type="protein sequence ID" value="WEK54351.1"/>
    <property type="molecule type" value="Genomic_DNA"/>
</dbReference>
<gene>
    <name evidence="2" type="ORF">P0Y55_17735</name>
</gene>
<proteinExistence type="predicted"/>